<accession>A0A3B0SYA4</accession>
<dbReference type="InterPro" id="IPR036102">
    <property type="entry name" value="OsmC/Ohrsf"/>
</dbReference>
<protein>
    <submittedName>
        <fullName evidence="1">Bll2902 protein</fullName>
    </submittedName>
</protein>
<dbReference type="PANTHER" id="PTHR39624:SF2">
    <property type="entry name" value="OSMC-LIKE PROTEIN"/>
    <property type="match status" value="1"/>
</dbReference>
<dbReference type="SUPFAM" id="SSF82784">
    <property type="entry name" value="OsmC-like"/>
    <property type="match status" value="1"/>
</dbReference>
<dbReference type="Pfam" id="PF02566">
    <property type="entry name" value="OsmC"/>
    <property type="match status" value="1"/>
</dbReference>
<evidence type="ECO:0000313" key="1">
    <source>
        <dbReference type="EMBL" id="VAV99725.1"/>
    </source>
</evidence>
<dbReference type="InterPro" id="IPR015946">
    <property type="entry name" value="KH_dom-like_a/b"/>
</dbReference>
<reference evidence="1" key="1">
    <citation type="submission" date="2018-06" db="EMBL/GenBank/DDBJ databases">
        <authorList>
            <person name="Zhirakovskaya E."/>
        </authorList>
    </citation>
    <scope>NUCLEOTIDE SEQUENCE</scope>
</reference>
<dbReference type="InterPro" id="IPR003718">
    <property type="entry name" value="OsmC/Ohr_fam"/>
</dbReference>
<dbReference type="PANTHER" id="PTHR39624">
    <property type="entry name" value="PROTEIN INVOLVED IN RIMO-MEDIATED BETA-METHYLTHIOLATION OF RIBOSOMAL PROTEIN S12 YCAO"/>
    <property type="match status" value="1"/>
</dbReference>
<dbReference type="AlphaFoldDB" id="A0A3B0SYA4"/>
<organism evidence="1">
    <name type="scientific">hydrothermal vent metagenome</name>
    <dbReference type="NCBI Taxonomy" id="652676"/>
    <lineage>
        <taxon>unclassified sequences</taxon>
        <taxon>metagenomes</taxon>
        <taxon>ecological metagenomes</taxon>
    </lineage>
</organism>
<proteinExistence type="predicted"/>
<dbReference type="EMBL" id="UOEE01000280">
    <property type="protein sequence ID" value="VAV99725.1"/>
    <property type="molecule type" value="Genomic_DNA"/>
</dbReference>
<name>A0A3B0SYA4_9ZZZZ</name>
<dbReference type="Gene3D" id="3.30.300.20">
    <property type="match status" value="1"/>
</dbReference>
<gene>
    <name evidence="1" type="ORF">MNBD_ALPHA06-735</name>
</gene>
<sequence length="148" mass="16390">MAHFERTTHVHETGQGKYQNKIEIGKHEFFASEPVDLGGDDSGPTPVEIVNAALGACTSITLRMYADRKGWPLESVSVEVSHKRGIVEECESGDNEQTSRPQEIFTKTIRLTGPLSSEQKQRLLEIAEKCPVHKILKQPACMRSSLAS</sequence>